<reference evidence="2 3" key="1">
    <citation type="submission" date="2019-01" db="EMBL/GenBank/DDBJ databases">
        <authorList>
            <consortium name="Pathogen Informatics"/>
        </authorList>
    </citation>
    <scope>NUCLEOTIDE SEQUENCE [LARGE SCALE GENOMIC DNA]</scope>
    <source>
        <strain evidence="2 3">NCTC10172</strain>
    </source>
</reference>
<accession>A0A449BIA5</accession>
<evidence type="ECO:0000313" key="3">
    <source>
        <dbReference type="Proteomes" id="UP000290909"/>
    </source>
</evidence>
<dbReference type="KEGG" id="ahk:NCTC10172_00073"/>
<proteinExistence type="predicted"/>
<organism evidence="2 3">
    <name type="scientific">Acholeplasma hippikon</name>
    <dbReference type="NCBI Taxonomy" id="264636"/>
    <lineage>
        <taxon>Bacteria</taxon>
        <taxon>Bacillati</taxon>
        <taxon>Mycoplasmatota</taxon>
        <taxon>Mollicutes</taxon>
        <taxon>Acholeplasmatales</taxon>
        <taxon>Acholeplasmataceae</taxon>
        <taxon>Acholeplasma</taxon>
    </lineage>
</organism>
<dbReference type="Proteomes" id="UP000290909">
    <property type="component" value="Chromosome"/>
</dbReference>
<protein>
    <submittedName>
        <fullName evidence="2">Plasmid pRiA4b ORF-3-like protein</fullName>
    </submittedName>
</protein>
<evidence type="ECO:0000259" key="1">
    <source>
        <dbReference type="Pfam" id="PF07929"/>
    </source>
</evidence>
<sequence>MNFRLKIEMNNVEEIYPKGLYFVAILPVNITFLQLHKVIMACTNYQDYHQWDFNFNNEFEVKEINKFDLEMRENPFRPGTKFPDLLEAKDTVIKDFFTIMDRFIWISNISGTIQLY</sequence>
<keyword evidence="3" id="KW-1185">Reference proteome</keyword>
<dbReference type="EMBL" id="LR215050">
    <property type="protein sequence ID" value="VEU82067.1"/>
    <property type="molecule type" value="Genomic_DNA"/>
</dbReference>
<gene>
    <name evidence="2" type="ORF">NCTC10172_00073</name>
</gene>
<dbReference type="AlphaFoldDB" id="A0A449BIA5"/>
<evidence type="ECO:0000313" key="2">
    <source>
        <dbReference type="EMBL" id="VEU82067.1"/>
    </source>
</evidence>
<dbReference type="Gene3D" id="3.10.290.30">
    <property type="entry name" value="MM3350-like"/>
    <property type="match status" value="1"/>
</dbReference>
<dbReference type="InterPro" id="IPR024047">
    <property type="entry name" value="MM3350-like_sf"/>
</dbReference>
<dbReference type="STRING" id="1408416.GCA_000702765_00627"/>
<dbReference type="Pfam" id="PF07929">
    <property type="entry name" value="PRiA4_ORF3"/>
    <property type="match status" value="1"/>
</dbReference>
<dbReference type="InterPro" id="IPR012912">
    <property type="entry name" value="Plasmid_pRiA4b_Orf3-like"/>
</dbReference>
<name>A0A449BIA5_9MOLU</name>
<dbReference type="SUPFAM" id="SSF159941">
    <property type="entry name" value="MM3350-like"/>
    <property type="match status" value="1"/>
</dbReference>
<feature type="domain" description="Plasmid pRiA4b Orf3-like" evidence="1">
    <location>
        <begin position="25"/>
        <end position="68"/>
    </location>
</feature>